<accession>W7TKP5</accession>
<dbReference type="Proteomes" id="UP000019335">
    <property type="component" value="Chromosome 8"/>
</dbReference>
<dbReference type="InterPro" id="IPR023296">
    <property type="entry name" value="Glyco_hydro_beta-prop_sf"/>
</dbReference>
<dbReference type="PANTHER" id="PTHR35279:SF4">
    <property type="entry name" value="GLYCOSYL HYDROLASE FAMILY 32 N-TERMINAL DOMAIN-CONTAINING PROTEIN"/>
    <property type="match status" value="1"/>
</dbReference>
<dbReference type="GO" id="GO:0016787">
    <property type="term" value="F:hydrolase activity"/>
    <property type="evidence" value="ECO:0007669"/>
    <property type="project" value="UniProtKB-KW"/>
</dbReference>
<keyword evidence="2" id="KW-1185">Reference proteome</keyword>
<dbReference type="PANTHER" id="PTHR35279">
    <property type="match status" value="1"/>
</dbReference>
<protein>
    <submittedName>
        <fullName evidence="1">Glycosyl hydrolase family 43, five-bladed beta-propellor domain protein</fullName>
    </submittedName>
</protein>
<proteinExistence type="predicted"/>
<dbReference type="Gene3D" id="2.115.10.20">
    <property type="entry name" value="Glycosyl hydrolase domain, family 43"/>
    <property type="match status" value="2"/>
</dbReference>
<reference evidence="1 2" key="1">
    <citation type="journal article" date="2014" name="Mol. Plant">
        <title>Chromosome Scale Genome Assembly and Transcriptome Profiling of Nannochloropsis gaditana in Nitrogen Depletion.</title>
        <authorList>
            <person name="Corteggiani Carpinelli E."/>
            <person name="Telatin A."/>
            <person name="Vitulo N."/>
            <person name="Forcato C."/>
            <person name="D'Angelo M."/>
            <person name="Schiavon R."/>
            <person name="Vezzi A."/>
            <person name="Giacometti G.M."/>
            <person name="Morosinotto T."/>
            <person name="Valle G."/>
        </authorList>
    </citation>
    <scope>NUCLEOTIDE SEQUENCE [LARGE SCALE GENOMIC DNA]</scope>
    <source>
        <strain evidence="1 2">B-31</strain>
    </source>
</reference>
<dbReference type="EMBL" id="AZIL01000609">
    <property type="protein sequence ID" value="EWM26647.1"/>
    <property type="molecule type" value="Genomic_DNA"/>
</dbReference>
<evidence type="ECO:0000313" key="1">
    <source>
        <dbReference type="EMBL" id="EWM26647.1"/>
    </source>
</evidence>
<comment type="caution">
    <text evidence="1">The sequence shown here is derived from an EMBL/GenBank/DDBJ whole genome shotgun (WGS) entry which is preliminary data.</text>
</comment>
<dbReference type="AlphaFoldDB" id="W7TKP5"/>
<keyword evidence="1" id="KW-0378">Hydrolase</keyword>
<gene>
    <name evidence="1" type="ORF">Naga_100001g203</name>
</gene>
<dbReference type="OrthoDB" id="3510at2759"/>
<evidence type="ECO:0000313" key="2">
    <source>
        <dbReference type="Proteomes" id="UP000019335"/>
    </source>
</evidence>
<organism evidence="1 2">
    <name type="scientific">Nannochloropsis gaditana</name>
    <dbReference type="NCBI Taxonomy" id="72520"/>
    <lineage>
        <taxon>Eukaryota</taxon>
        <taxon>Sar</taxon>
        <taxon>Stramenopiles</taxon>
        <taxon>Ochrophyta</taxon>
        <taxon>Eustigmatophyceae</taxon>
        <taxon>Eustigmatales</taxon>
        <taxon>Monodopsidaceae</taxon>
        <taxon>Nannochloropsis</taxon>
    </lineage>
</organism>
<sequence length="410" mass="44574">MVTARTTSPTRFLLFCSKSMPHQRPLFRRVIKLSFPMFYLLFIQTIHAFPVGRPDVGKILGPGVGGAWDDYKVSGPVVRQSRDGSWNMWYYGRSKEFNKTANLINLPSGHIGLSQSKDGLTDFARVKGPLLDGAVFGPSSNEAGGKAFDSLHVGIGDIVWEEARQQWVMYYFGGDGEYGPTPYGQARGIYMKIGKAESPDGVQWSRAPGVLLDKGAAGDFDALFVGWPQVVDFGKADVIPGMKQGMFYHTFNAVTFGFEIGLATSSDTTGNKWIKRGPIHLPRGAPGSYCDLGHATRCVIPDPANRKKLLMFAECANTQNSNCIAVYGSNDGLLWENMHPAGPVFVGAGKGSGRWDAQALGCPSVTVRDGCFYMYYVGFTESSSEGAALGCIGLAVSDGMDFTKWKRMGE</sequence>
<name>W7TKP5_9STRA</name>
<dbReference type="SUPFAM" id="SSF75005">
    <property type="entry name" value="Arabinanase/levansucrase/invertase"/>
    <property type="match status" value="3"/>
</dbReference>